<comment type="caution">
    <text evidence="2">The sequence shown here is derived from an EMBL/GenBank/DDBJ whole genome shotgun (WGS) entry which is preliminary data.</text>
</comment>
<organism evidence="2 3">
    <name type="scientific">Staphylococcus massiliensis S46</name>
    <dbReference type="NCBI Taxonomy" id="1229783"/>
    <lineage>
        <taxon>Bacteria</taxon>
        <taxon>Bacillati</taxon>
        <taxon>Bacillota</taxon>
        <taxon>Bacilli</taxon>
        <taxon>Bacillales</taxon>
        <taxon>Staphylococcaceae</taxon>
        <taxon>Staphylococcus</taxon>
    </lineage>
</organism>
<dbReference type="RefSeq" id="WP_009384930.1">
    <property type="nucleotide sequence ID" value="NZ_AMSQ01000025.1"/>
</dbReference>
<keyword evidence="1" id="KW-0812">Transmembrane</keyword>
<sequence length="150" mass="17431">MKKILSGSIIGITVGLILSIILSFIKDGSNYYPLSMYSTMGHIYYEHLTEIQVMVLSVFYWAIIGIIFAIGGIIYEKGYALLKSTVLHFILMLVFFFPVAVLAGWFPISLYWILNFLVMYLIVYTIIWIIIYFYHRKIIYDINKTLSSKK</sequence>
<name>K9ASY8_9STAP</name>
<feature type="transmembrane region" description="Helical" evidence="1">
    <location>
        <begin position="51"/>
        <end position="74"/>
    </location>
</feature>
<dbReference type="InterPro" id="IPR021560">
    <property type="entry name" value="DUF3021"/>
</dbReference>
<keyword evidence="1" id="KW-0472">Membrane</keyword>
<keyword evidence="1" id="KW-1133">Transmembrane helix</keyword>
<reference evidence="2 3" key="1">
    <citation type="journal article" date="2013" name="Genome Announc.">
        <title>Genome Sequence of Staphylococcus massiliensis Strain S46, Isolated from the Surface of Healthy Human Skin.</title>
        <authorList>
            <person name="Srivastav R."/>
            <person name="Singh A."/>
            <person name="Jangir P.K."/>
            <person name="Kumari C."/>
            <person name="Muduli S."/>
            <person name="Sharma R."/>
        </authorList>
    </citation>
    <scope>NUCLEOTIDE SEQUENCE [LARGE SCALE GENOMIC DNA]</scope>
    <source>
        <strain evidence="2 3">S46</strain>
    </source>
</reference>
<dbReference type="STRING" id="1229783.C273_10827"/>
<feature type="transmembrane region" description="Helical" evidence="1">
    <location>
        <begin position="112"/>
        <end position="134"/>
    </location>
</feature>
<protein>
    <recommendedName>
        <fullName evidence="4">DUF3021 domain-containing protein</fullName>
    </recommendedName>
</protein>
<evidence type="ECO:0000313" key="3">
    <source>
        <dbReference type="Proteomes" id="UP000009885"/>
    </source>
</evidence>
<dbReference type="OrthoDB" id="1698302at2"/>
<keyword evidence="3" id="KW-1185">Reference proteome</keyword>
<dbReference type="Pfam" id="PF11457">
    <property type="entry name" value="DUF3021"/>
    <property type="match status" value="1"/>
</dbReference>
<feature type="transmembrane region" description="Helical" evidence="1">
    <location>
        <begin position="7"/>
        <end position="25"/>
    </location>
</feature>
<evidence type="ECO:0008006" key="4">
    <source>
        <dbReference type="Google" id="ProtNLM"/>
    </source>
</evidence>
<gene>
    <name evidence="2" type="ORF">C273_10827</name>
</gene>
<proteinExistence type="predicted"/>
<dbReference type="eggNOG" id="ENOG5032WBZ">
    <property type="taxonomic scope" value="Bacteria"/>
</dbReference>
<dbReference type="Proteomes" id="UP000009885">
    <property type="component" value="Unassembled WGS sequence"/>
</dbReference>
<accession>K9ASY8</accession>
<feature type="transmembrane region" description="Helical" evidence="1">
    <location>
        <begin position="86"/>
        <end position="106"/>
    </location>
</feature>
<evidence type="ECO:0000256" key="1">
    <source>
        <dbReference type="SAM" id="Phobius"/>
    </source>
</evidence>
<dbReference type="EMBL" id="AMSQ01000025">
    <property type="protein sequence ID" value="EKU45737.1"/>
    <property type="molecule type" value="Genomic_DNA"/>
</dbReference>
<evidence type="ECO:0000313" key="2">
    <source>
        <dbReference type="EMBL" id="EKU45737.1"/>
    </source>
</evidence>
<dbReference type="PATRIC" id="fig|1229783.3.peg.2153"/>
<dbReference type="AlphaFoldDB" id="K9ASY8"/>